<feature type="region of interest" description="Disordered" evidence="11">
    <location>
        <begin position="1857"/>
        <end position="1881"/>
    </location>
</feature>
<feature type="region of interest" description="Disordered" evidence="11">
    <location>
        <begin position="1030"/>
        <end position="1105"/>
    </location>
</feature>
<feature type="compositionally biased region" description="Polar residues" evidence="11">
    <location>
        <begin position="988"/>
        <end position="1003"/>
    </location>
</feature>
<dbReference type="EMBL" id="JAJSOF020000009">
    <property type="protein sequence ID" value="KAJ4445599.1"/>
    <property type="molecule type" value="Genomic_DNA"/>
</dbReference>
<protein>
    <recommendedName>
        <fullName evidence="16">NURF301</fullName>
    </recommendedName>
</protein>
<dbReference type="InterPro" id="IPR013083">
    <property type="entry name" value="Znf_RING/FYVE/PHD"/>
</dbReference>
<dbReference type="InterPro" id="IPR001965">
    <property type="entry name" value="Znf_PHD"/>
</dbReference>
<feature type="compositionally biased region" description="Low complexity" evidence="11">
    <location>
        <begin position="1424"/>
        <end position="1435"/>
    </location>
</feature>
<feature type="compositionally biased region" description="Low complexity" evidence="11">
    <location>
        <begin position="254"/>
        <end position="264"/>
    </location>
</feature>
<feature type="region of interest" description="Disordered" evidence="11">
    <location>
        <begin position="254"/>
        <end position="287"/>
    </location>
</feature>
<keyword evidence="4" id="KW-0862">Zinc</keyword>
<feature type="region of interest" description="Disordered" evidence="11">
    <location>
        <begin position="2111"/>
        <end position="2145"/>
    </location>
</feature>
<feature type="compositionally biased region" description="Basic and acidic residues" evidence="11">
    <location>
        <begin position="274"/>
        <end position="287"/>
    </location>
</feature>
<keyword evidence="5" id="KW-0805">Transcription regulation</keyword>
<feature type="region of interest" description="Disordered" evidence="11">
    <location>
        <begin position="767"/>
        <end position="811"/>
    </location>
</feature>
<dbReference type="Gene3D" id="1.20.920.10">
    <property type="entry name" value="Bromodomain-like"/>
    <property type="match status" value="1"/>
</dbReference>
<dbReference type="InterPro" id="IPR019787">
    <property type="entry name" value="Znf_PHD-finger"/>
</dbReference>
<evidence type="ECO:0000256" key="9">
    <source>
        <dbReference type="PROSITE-ProRule" id="PRU00035"/>
    </source>
</evidence>
<dbReference type="PRINTS" id="PR00503">
    <property type="entry name" value="BROMODOMAIN"/>
</dbReference>
<evidence type="ECO:0008006" key="16">
    <source>
        <dbReference type="Google" id="ProtNLM"/>
    </source>
</evidence>
<feature type="compositionally biased region" description="Low complexity" evidence="11">
    <location>
        <begin position="2121"/>
        <end position="2135"/>
    </location>
</feature>
<dbReference type="InterPro" id="IPR038028">
    <property type="entry name" value="BPTF"/>
</dbReference>
<feature type="compositionally biased region" description="Basic and acidic residues" evidence="11">
    <location>
        <begin position="325"/>
        <end position="345"/>
    </location>
</feature>
<keyword evidence="6 9" id="KW-0103">Bromodomain</keyword>
<evidence type="ECO:0000259" key="12">
    <source>
        <dbReference type="PROSITE" id="PS50014"/>
    </source>
</evidence>
<dbReference type="SMART" id="SM00297">
    <property type="entry name" value="BROMO"/>
    <property type="match status" value="1"/>
</dbReference>
<dbReference type="SMART" id="SM00249">
    <property type="entry name" value="PHD"/>
    <property type="match status" value="2"/>
</dbReference>
<feature type="compositionally biased region" description="Polar residues" evidence="11">
    <location>
        <begin position="1895"/>
        <end position="1912"/>
    </location>
</feature>
<feature type="region of interest" description="Disordered" evidence="11">
    <location>
        <begin position="140"/>
        <end position="159"/>
    </location>
</feature>
<dbReference type="Gene3D" id="3.30.40.10">
    <property type="entry name" value="Zinc/RING finger domain, C3HC4 (zinc finger)"/>
    <property type="match status" value="2"/>
</dbReference>
<dbReference type="Pfam" id="PF00439">
    <property type="entry name" value="Bromodomain"/>
    <property type="match status" value="1"/>
</dbReference>
<feature type="compositionally biased region" description="Polar residues" evidence="11">
    <location>
        <begin position="767"/>
        <end position="785"/>
    </location>
</feature>
<dbReference type="CDD" id="cd05509">
    <property type="entry name" value="Bromo_gcn5_like"/>
    <property type="match status" value="1"/>
</dbReference>
<feature type="domain" description="PHD-type" evidence="13">
    <location>
        <begin position="2302"/>
        <end position="2353"/>
    </location>
</feature>
<feature type="region of interest" description="Disordered" evidence="11">
    <location>
        <begin position="1412"/>
        <end position="1445"/>
    </location>
</feature>
<feature type="region of interest" description="Disordered" evidence="11">
    <location>
        <begin position="657"/>
        <end position="708"/>
    </location>
</feature>
<keyword evidence="15" id="KW-1185">Reference proteome</keyword>
<evidence type="ECO:0000256" key="8">
    <source>
        <dbReference type="ARBA" id="ARBA00023242"/>
    </source>
</evidence>
<dbReference type="InterPro" id="IPR011011">
    <property type="entry name" value="Znf_FYVE_PHD"/>
</dbReference>
<evidence type="ECO:0000256" key="1">
    <source>
        <dbReference type="ARBA" id="ARBA00004123"/>
    </source>
</evidence>
<dbReference type="PANTHER" id="PTHR45975">
    <property type="entry name" value="NUCLEOSOME-REMODELING FACTOR SUBUNIT BPTF"/>
    <property type="match status" value="1"/>
</dbReference>
<dbReference type="Pfam" id="PF00628">
    <property type="entry name" value="PHD"/>
    <property type="match status" value="2"/>
</dbReference>
<evidence type="ECO:0000256" key="11">
    <source>
        <dbReference type="SAM" id="MobiDB-lite"/>
    </source>
</evidence>
<dbReference type="InterPro" id="IPR001487">
    <property type="entry name" value="Bromodomain"/>
</dbReference>
<feature type="region of interest" description="Disordered" evidence="11">
    <location>
        <begin position="1359"/>
        <end position="1382"/>
    </location>
</feature>
<feature type="compositionally biased region" description="Polar residues" evidence="11">
    <location>
        <begin position="1076"/>
        <end position="1095"/>
    </location>
</feature>
<dbReference type="SUPFAM" id="SSF47370">
    <property type="entry name" value="Bromodomain"/>
    <property type="match status" value="1"/>
</dbReference>
<feature type="compositionally biased region" description="Acidic residues" evidence="11">
    <location>
        <begin position="789"/>
        <end position="804"/>
    </location>
</feature>
<evidence type="ECO:0000259" key="13">
    <source>
        <dbReference type="PROSITE" id="PS50016"/>
    </source>
</evidence>
<dbReference type="InterPro" id="IPR018359">
    <property type="entry name" value="Bromodomain_CS"/>
</dbReference>
<feature type="compositionally biased region" description="Low complexity" evidence="11">
    <location>
        <begin position="2048"/>
        <end position="2068"/>
    </location>
</feature>
<comment type="subcellular location">
    <subcellularLocation>
        <location evidence="1">Nucleus</location>
    </subcellularLocation>
</comment>
<evidence type="ECO:0000256" key="4">
    <source>
        <dbReference type="ARBA" id="ARBA00022833"/>
    </source>
</evidence>
<keyword evidence="2" id="KW-0479">Metal-binding</keyword>
<organism evidence="14 15">
    <name type="scientific">Periplaneta americana</name>
    <name type="common">American cockroach</name>
    <name type="synonym">Blatta americana</name>
    <dbReference type="NCBI Taxonomy" id="6978"/>
    <lineage>
        <taxon>Eukaryota</taxon>
        <taxon>Metazoa</taxon>
        <taxon>Ecdysozoa</taxon>
        <taxon>Arthropoda</taxon>
        <taxon>Hexapoda</taxon>
        <taxon>Insecta</taxon>
        <taxon>Pterygota</taxon>
        <taxon>Neoptera</taxon>
        <taxon>Polyneoptera</taxon>
        <taxon>Dictyoptera</taxon>
        <taxon>Blattodea</taxon>
        <taxon>Blattoidea</taxon>
        <taxon>Blattidae</taxon>
        <taxon>Blattinae</taxon>
        <taxon>Periplaneta</taxon>
    </lineage>
</organism>
<evidence type="ECO:0000256" key="7">
    <source>
        <dbReference type="ARBA" id="ARBA00023163"/>
    </source>
</evidence>
<evidence type="ECO:0000313" key="14">
    <source>
        <dbReference type="EMBL" id="KAJ4445599.1"/>
    </source>
</evidence>
<feature type="compositionally biased region" description="Basic and acidic residues" evidence="11">
    <location>
        <begin position="670"/>
        <end position="708"/>
    </location>
</feature>
<dbReference type="CDD" id="cd15560">
    <property type="entry name" value="PHD2_3_BPTF"/>
    <property type="match status" value="1"/>
</dbReference>
<evidence type="ECO:0000256" key="10">
    <source>
        <dbReference type="PROSITE-ProRule" id="PRU00146"/>
    </source>
</evidence>
<keyword evidence="7" id="KW-0804">Transcription</keyword>
<dbReference type="PROSITE" id="PS50016">
    <property type="entry name" value="ZF_PHD_2"/>
    <property type="match status" value="1"/>
</dbReference>
<feature type="region of interest" description="Disordered" evidence="11">
    <location>
        <begin position="954"/>
        <end position="1007"/>
    </location>
</feature>
<reference evidence="14 15" key="1">
    <citation type="journal article" date="2022" name="Allergy">
        <title>Genome assembly and annotation of Periplaneta americana reveal a comprehensive cockroach allergen profile.</title>
        <authorList>
            <person name="Wang L."/>
            <person name="Xiong Q."/>
            <person name="Saelim N."/>
            <person name="Wang L."/>
            <person name="Nong W."/>
            <person name="Wan A.T."/>
            <person name="Shi M."/>
            <person name="Liu X."/>
            <person name="Cao Q."/>
            <person name="Hui J.H.L."/>
            <person name="Sookrung N."/>
            <person name="Leung T.F."/>
            <person name="Tungtrongchitr A."/>
            <person name="Tsui S.K.W."/>
        </authorList>
    </citation>
    <scope>NUCLEOTIDE SEQUENCE [LARGE SCALE GENOMIC DNA]</scope>
    <source>
        <strain evidence="14">PWHHKU_190912</strain>
    </source>
</reference>
<feature type="region of interest" description="Disordered" evidence="11">
    <location>
        <begin position="325"/>
        <end position="346"/>
    </location>
</feature>
<feature type="region of interest" description="Disordered" evidence="11">
    <location>
        <begin position="2034"/>
        <end position="2068"/>
    </location>
</feature>
<evidence type="ECO:0000256" key="3">
    <source>
        <dbReference type="ARBA" id="ARBA00022771"/>
    </source>
</evidence>
<evidence type="ECO:0000313" key="15">
    <source>
        <dbReference type="Proteomes" id="UP001148838"/>
    </source>
</evidence>
<feature type="region of interest" description="Disordered" evidence="11">
    <location>
        <begin position="1895"/>
        <end position="1946"/>
    </location>
</feature>
<keyword evidence="8" id="KW-0539">Nucleus</keyword>
<feature type="compositionally biased region" description="Basic and acidic residues" evidence="11">
    <location>
        <begin position="1065"/>
        <end position="1075"/>
    </location>
</feature>
<accession>A0ABQ8TGA1</accession>
<dbReference type="Pfam" id="PF15613">
    <property type="entry name" value="WSD"/>
    <property type="match status" value="1"/>
</dbReference>
<evidence type="ECO:0000256" key="6">
    <source>
        <dbReference type="ARBA" id="ARBA00023117"/>
    </source>
</evidence>
<feature type="compositionally biased region" description="Polar residues" evidence="11">
    <location>
        <begin position="2222"/>
        <end position="2233"/>
    </location>
</feature>
<feature type="compositionally biased region" description="Polar residues" evidence="11">
    <location>
        <begin position="1030"/>
        <end position="1048"/>
    </location>
</feature>
<proteinExistence type="predicted"/>
<feature type="compositionally biased region" description="Low complexity" evidence="11">
    <location>
        <begin position="1921"/>
        <end position="1937"/>
    </location>
</feature>
<dbReference type="InterPro" id="IPR036427">
    <property type="entry name" value="Bromodomain-like_sf"/>
</dbReference>
<dbReference type="PROSITE" id="PS50014">
    <property type="entry name" value="BROMODOMAIN_2"/>
    <property type="match status" value="1"/>
</dbReference>
<dbReference type="PROSITE" id="PS00633">
    <property type="entry name" value="BROMODOMAIN_1"/>
    <property type="match status" value="1"/>
</dbReference>
<comment type="caution">
    <text evidence="14">The sequence shown here is derived from an EMBL/GenBank/DDBJ whole genome shotgun (WGS) entry which is preliminary data.</text>
</comment>
<evidence type="ECO:0000256" key="5">
    <source>
        <dbReference type="ARBA" id="ARBA00023015"/>
    </source>
</evidence>
<feature type="compositionally biased region" description="Low complexity" evidence="11">
    <location>
        <begin position="1096"/>
        <end position="1105"/>
    </location>
</feature>
<dbReference type="PANTHER" id="PTHR45975:SF2">
    <property type="entry name" value="NUCLEOSOME-REMODELING FACTOR SUBUNIT BPTF"/>
    <property type="match status" value="1"/>
</dbReference>
<keyword evidence="3 10" id="KW-0863">Zinc-finger</keyword>
<dbReference type="InterPro" id="IPR028941">
    <property type="entry name" value="WHIM2_dom"/>
</dbReference>
<dbReference type="Proteomes" id="UP001148838">
    <property type="component" value="Unassembled WGS sequence"/>
</dbReference>
<dbReference type="SUPFAM" id="SSF57903">
    <property type="entry name" value="FYVE/PHD zinc finger"/>
    <property type="match status" value="2"/>
</dbReference>
<evidence type="ECO:0000256" key="2">
    <source>
        <dbReference type="ARBA" id="ARBA00022723"/>
    </source>
</evidence>
<sequence>MEDVPEEDWQCGVCRAHKQVTGVVDCIPEVEKSGLLCRQEHLGFDRHGRKYWFLARRIFVESEDGEVWYYSTQVQLEELLECIDKENMEVALAREIGDFKDEIIRQMEITEKLTNMNKGNKKSYLDVENTALLKIQKERQERRVKEEEERQERQRQEAEELVRKMHEDACDEPPPIGASLSISDGHVESDAQLAKDLETNGSSMSPLTIQATETLSSVTTTTTTEKTKLVNTSESEQVTEVVTTTTTTTTTTSAVKMSSTVASSECDEEEMELDSDKEGDEGSTKIGKDGKKHIIVTRSKTGSLQPRTFNMDDLKRRSTAILSKTELEKLQGDKKDKDADKDGTDGTRITRLKAQQIATGTYMFKLGMENAFKSYVNQYSSNIAALNKIQRNEERDKKRHLSHKFSLTQASEFKWIGSLYGTRALLVSTLRQTVLQLESSIQSSFMHPNWPLLRKPWITAVSACINPRDFARALIVLQACIKPVVFASVWHEALGHVKMQRLTAAEREERKRLDKKDKKDKEEEEERNRLTYNFVKYTLGLKHQVWKQKGEEYRVHGQWGWLWLSTSRKFKIQDCHTIGLRSGPQKIMVQVKDDKGIKILAVDPNTYKFLIKKCAEDEAAAEEKVKIEANSELQTESLTEEDCKNKVKEEILEGLEKAEVKEEEDEGEEKVESIDTEVKREKSSSEANDSGKSKIKQESAAKGDKESSLKHLKVYPPISKFEEIDITKALTSPGRLHYPKIAKKSRLDEFLTRRTHLKVLEERRLAQSANKNLSRSTSEGENGKTTPDGEGDVDVENEESDDAEGPNKDMLNSITRRITAIRQQYGKLTRLGHGLSCYSQHCNMTAPQVPGSTASLTTSCYSPLCLQKSRVRRELLILLRKVNSHSNNNSLLTSAIPPVKTVGTTPTTQKVQNKDSTAEVGSVDGMEAIRKDLESAVAVATTCEDEAKVAIPISDKTSSKDKSAGQTKDSGTMEHIVKSEVKDDVEKSSSGVANNVECTNSSAPDEVQRTKDEIVDNSSSDQLTCGEVEVSTTMPSVDSEVEVSTMTPDTCAEVEVSTTTSDDDATIKSEPESKNMTKTNSSVSSDEIERTSQVLTTTTTATTTTTTTSQHTLRIVDGAIQSVKVTESKATVFNTQKSVMSSNTASGKLLNSILTSKSKMASEVATTVIKTENGSSVKTTTSQNSSIVSENQRVYSTTCTKGRVYLKKVTVSLADRRKKRTPVKYPLCSTFQTRSKRRNMLILPQHELRRLSRLGGRIPVNGYHHLAKANQQVTVNLRSLAAAALQLRIMWACLRWDDMQVKPQSNDGKHQVTTDTEIMTLEILKHRHVGQFMDRTQYMRRKVVIPLELPKTVREVTSIRSGLRKRKRAESPQSTEPQVTEEWVDEEKLELWEIKQYGDRLEKANAQVVTRSRSGSLAPKAVDAGTAAAGSGTTGKLETVSGKATPEEIKEKMEQQLRMQRAAHQQKRALETLKVPGSQMLKVVPTTQQATDGTLKMVTKVAIPPSPSTQLTSGKTTLTSLLTNTANNTQGKTFLGTRRIFMTKGADGTTRVVTGPTSILPKTAGQQGQSLIKIQPNTQTPVASNPPSQQRVQILKGPDGKIQVRGLMPGQQLVQMPDGKLHVLNTAQVQTSQIQQVAGNRVLAAGTKTSMIRTSAAGTSPLQQPASATKANSTPTKQIAIAAAQLKGTGEVPQSPTKSPQQHVMIRQQIAGTQVVQKVAAQPGTVVVSGGQVFAPGQIVVSGNQVVGTPTQVMTAGGQLLSTSQLVVSGSNFAALAPGKTLATFGGQQVVFRTVTPSANAVVVSGGASVPALTSTNATCGGTTMATAGSNLLVKTVTTPVSLAQQQMIQVPVKALKSPVGSSSGGTSAATSPTKTQQTVVTTQNTVIQQPVAQVQTPNSNVQTAPSMTTSAAEVPSLVAQQQQLTSPQQPADAAAPAEDKLASAEPASLEQQLLVGQPPGTVIKCVTAQVIQTPQGPRIVLQGLQGAEFTQQQLAVVQQQVKQQLLKAQATTGKQGVLGPTKIYLAVQPPPTAVQQPAVTPTPPAPSSTVTSPTSTTAPATLHSPVKSQPKVVVQQVAQPDTPQIGLAAATSPTATGNSVPQQQVVVNGQQPSSDQMLSPELGATTETGTTSTAGTGGLLGITPGTTTSASNKFVLTPEYIQHTIKNALKQENLNPEIEEKLLQLQRYQEKQMKQDKTEVAVQPQIATSVTAKVPAKKRPLTQTSPQGAMNQQQNVVKDDWDSAPKRKAAKIETKDAKFYVGCDLCNNWFHGECVGITEEMSKSLTEFVCTECRHARDTQELYCLCKQPYDESQFYICCDRCQDWFHGRCVGILQSEADNIDEYICPNCQRNSNINFANMKNLNSKDFEGLRKLIKQLQTHKSAWPFMEPVDPNEAPDYYKVIKEPMDLQTIELRINERSYKKLSEFIGDMTKIFDNCRYYNPRESPFFKCAESLEAYFVQKIKCLRDKLVENK</sequence>
<name>A0ABQ8TGA1_PERAM</name>
<gene>
    <name evidence="14" type="ORF">ANN_12281</name>
</gene>
<feature type="domain" description="Bromo" evidence="12">
    <location>
        <begin position="2380"/>
        <end position="2450"/>
    </location>
</feature>
<feature type="region of interest" description="Disordered" evidence="11">
    <location>
        <begin position="2214"/>
        <end position="2233"/>
    </location>
</feature>
<feature type="compositionally biased region" description="Basic and acidic residues" evidence="11">
    <location>
        <begin position="971"/>
        <end position="987"/>
    </location>
</feature>